<gene>
    <name evidence="9" type="ORF">LH29_12545</name>
</gene>
<keyword evidence="10" id="KW-1185">Reference proteome</keyword>
<feature type="transmembrane region" description="Helical" evidence="7">
    <location>
        <begin position="42"/>
        <end position="61"/>
    </location>
</feature>
<dbReference type="GO" id="GO:0016020">
    <property type="term" value="C:membrane"/>
    <property type="evidence" value="ECO:0007669"/>
    <property type="project" value="UniProtKB-SubCell"/>
</dbReference>
<evidence type="ECO:0000256" key="5">
    <source>
        <dbReference type="ARBA" id="ARBA00022989"/>
    </source>
</evidence>
<feature type="transmembrane region" description="Helical" evidence="7">
    <location>
        <begin position="276"/>
        <end position="298"/>
    </location>
</feature>
<dbReference type="OrthoDB" id="9808602at2"/>
<evidence type="ECO:0000313" key="10">
    <source>
        <dbReference type="Proteomes" id="UP000032544"/>
    </source>
</evidence>
<reference evidence="9 10" key="1">
    <citation type="submission" date="2014-09" db="EMBL/GenBank/DDBJ databases">
        <title>Draft Genome Sequence of Draconibacterium sp. JN14CK-3.</title>
        <authorList>
            <person name="Dong C."/>
            <person name="Lai Q."/>
            <person name="Shao Z."/>
        </authorList>
    </citation>
    <scope>NUCLEOTIDE SEQUENCE [LARGE SCALE GENOMIC DNA]</scope>
    <source>
        <strain evidence="9 10">JN14CK-3</strain>
    </source>
</reference>
<feature type="transmembrane region" description="Helical" evidence="7">
    <location>
        <begin position="106"/>
        <end position="125"/>
    </location>
</feature>
<accession>A0A0D8JA75</accession>
<name>A0A0D8JA75_9BACT</name>
<organism evidence="9 10">
    <name type="scientific">Draconibacterium sediminis</name>
    <dbReference type="NCBI Taxonomy" id="1544798"/>
    <lineage>
        <taxon>Bacteria</taxon>
        <taxon>Pseudomonadati</taxon>
        <taxon>Bacteroidota</taxon>
        <taxon>Bacteroidia</taxon>
        <taxon>Marinilabiliales</taxon>
        <taxon>Prolixibacteraceae</taxon>
        <taxon>Draconibacterium</taxon>
    </lineage>
</organism>
<feature type="domain" description="Bacterial sugar transferase" evidence="8">
    <location>
        <begin position="271"/>
        <end position="452"/>
    </location>
</feature>
<dbReference type="RefSeq" id="WP_045029978.1">
    <property type="nucleotide sequence ID" value="NZ_JRHC01000002.1"/>
</dbReference>
<evidence type="ECO:0000256" key="2">
    <source>
        <dbReference type="ARBA" id="ARBA00006464"/>
    </source>
</evidence>
<proteinExistence type="inferred from homology"/>
<evidence type="ECO:0000256" key="7">
    <source>
        <dbReference type="SAM" id="Phobius"/>
    </source>
</evidence>
<comment type="similarity">
    <text evidence="2">Belongs to the bacterial sugar transferase family.</text>
</comment>
<comment type="caution">
    <text evidence="9">The sequence shown here is derived from an EMBL/GenBank/DDBJ whole genome shotgun (WGS) entry which is preliminary data.</text>
</comment>
<keyword evidence="5 7" id="KW-1133">Transmembrane helix</keyword>
<dbReference type="Gene3D" id="3.40.50.720">
    <property type="entry name" value="NAD(P)-binding Rossmann-like Domain"/>
    <property type="match status" value="1"/>
</dbReference>
<keyword evidence="3 9" id="KW-0808">Transferase</keyword>
<dbReference type="AlphaFoldDB" id="A0A0D8JA75"/>
<dbReference type="EMBL" id="JRHC01000002">
    <property type="protein sequence ID" value="KJF43890.1"/>
    <property type="molecule type" value="Genomic_DNA"/>
</dbReference>
<evidence type="ECO:0000256" key="3">
    <source>
        <dbReference type="ARBA" id="ARBA00022679"/>
    </source>
</evidence>
<evidence type="ECO:0000256" key="6">
    <source>
        <dbReference type="ARBA" id="ARBA00023136"/>
    </source>
</evidence>
<comment type="subcellular location">
    <subcellularLocation>
        <location evidence="1">Membrane</location>
        <topology evidence="1">Multi-pass membrane protein</topology>
    </subcellularLocation>
</comment>
<sequence length="461" mass="54018">MKSRETELLYTYLAFDLFLLNLSLGFVAWIDLDISLRDIRLMSTYILHGNLAWVISYLAFTKRNLFLRDSFANRIWRISKRQVVFIIVAASFNLLFVPFHLSQLFFWKYALLFYFLKIVAYWLIYRYLKFKRGKRFNTLHAAIIGHNDTGLLLQQIITSNPGLGYSFSGFISSKENIEEEYLGHPDDLEELIDKHDINIIYYTISFFNGGNAEKKGKEVLKICNRKGVRLNFIPTNQLWFRNRFNTESIGNMVVINPQEIPLDSVGLRVQKRIFDLVFSLTLCIFLFSWLFPIIALLIKLDSRGPVFFVQERTGINNKTFKCLKFRSMKVNNEANDKQATANDDRITRLGRLMRRTNIDELPQFLNVLSGQMSVVGPRPHMLKHTEEYSSLIDNYLVRHYVKPGITGWAQVKGLRGETKKLSAMENRVKADMEYIENWRFAWDMKIIWQTVFGRHAYKNAA</sequence>
<dbReference type="Proteomes" id="UP000032544">
    <property type="component" value="Unassembled WGS sequence"/>
</dbReference>
<evidence type="ECO:0000256" key="1">
    <source>
        <dbReference type="ARBA" id="ARBA00004141"/>
    </source>
</evidence>
<dbReference type="GO" id="GO:0016780">
    <property type="term" value="F:phosphotransferase activity, for other substituted phosphate groups"/>
    <property type="evidence" value="ECO:0007669"/>
    <property type="project" value="TreeGrafter"/>
</dbReference>
<dbReference type="PATRIC" id="fig|1544798.3.peg.2669"/>
<protein>
    <submittedName>
        <fullName evidence="9">UDP-phosphate glucose phosphotransferase</fullName>
    </submittedName>
</protein>
<dbReference type="InterPro" id="IPR017475">
    <property type="entry name" value="EPS_sugar_tfrase"/>
</dbReference>
<keyword evidence="4 7" id="KW-0812">Transmembrane</keyword>
<dbReference type="PANTHER" id="PTHR30576:SF0">
    <property type="entry name" value="UNDECAPRENYL-PHOSPHATE N-ACETYLGALACTOSAMINYL 1-PHOSPHATE TRANSFERASE-RELATED"/>
    <property type="match status" value="1"/>
</dbReference>
<evidence type="ECO:0000313" key="9">
    <source>
        <dbReference type="EMBL" id="KJF43890.1"/>
    </source>
</evidence>
<evidence type="ECO:0000256" key="4">
    <source>
        <dbReference type="ARBA" id="ARBA00022692"/>
    </source>
</evidence>
<dbReference type="STRING" id="1544798.LH29_12545"/>
<keyword evidence="6 7" id="KW-0472">Membrane</keyword>
<dbReference type="InterPro" id="IPR003362">
    <property type="entry name" value="Bact_transf"/>
</dbReference>
<dbReference type="Pfam" id="PF02397">
    <property type="entry name" value="Bac_transf"/>
    <property type="match status" value="1"/>
</dbReference>
<feature type="transmembrane region" description="Helical" evidence="7">
    <location>
        <begin position="12"/>
        <end position="30"/>
    </location>
</feature>
<evidence type="ECO:0000259" key="8">
    <source>
        <dbReference type="Pfam" id="PF02397"/>
    </source>
</evidence>
<dbReference type="PANTHER" id="PTHR30576">
    <property type="entry name" value="COLANIC BIOSYNTHESIS UDP-GLUCOSE LIPID CARRIER TRANSFERASE"/>
    <property type="match status" value="1"/>
</dbReference>
<dbReference type="NCBIfam" id="TIGR03025">
    <property type="entry name" value="EPS_sugtrans"/>
    <property type="match status" value="1"/>
</dbReference>
<feature type="transmembrane region" description="Helical" evidence="7">
    <location>
        <begin position="82"/>
        <end position="100"/>
    </location>
</feature>